<comment type="subcellular location">
    <subcellularLocation>
        <location evidence="1">Cell membrane</location>
        <topology evidence="1">Multi-pass membrane protein</topology>
    </subcellularLocation>
</comment>
<feature type="transmembrane region" description="Helical" evidence="10">
    <location>
        <begin position="12"/>
        <end position="35"/>
    </location>
</feature>
<dbReference type="Proteomes" id="UP001310022">
    <property type="component" value="Unassembled WGS sequence"/>
</dbReference>
<dbReference type="NCBIfam" id="TIGR00797">
    <property type="entry name" value="matE"/>
    <property type="match status" value="1"/>
</dbReference>
<evidence type="ECO:0000256" key="1">
    <source>
        <dbReference type="ARBA" id="ARBA00004651"/>
    </source>
</evidence>
<feature type="transmembrane region" description="Helical" evidence="10">
    <location>
        <begin position="321"/>
        <end position="341"/>
    </location>
</feature>
<keyword evidence="4" id="KW-0813">Transport</keyword>
<keyword evidence="5" id="KW-1003">Cell membrane</keyword>
<dbReference type="InterPro" id="IPR045070">
    <property type="entry name" value="MATE_MepA-like"/>
</dbReference>
<evidence type="ECO:0000256" key="6">
    <source>
        <dbReference type="ARBA" id="ARBA00022692"/>
    </source>
</evidence>
<sequence>MKKELILKEAPVNKALLQLSIPAMMGIMVMALYNIADTVFVGRLVGTEAIGGLSIVLPITMLISAVGMATGIGGASLVSRYYGATNTLMAKKTFGNLLLITSIFGIITVIIGLVAAKPILIAFGAKGAIFDEALIYFRIVILGAPFLAYSMVGNNIARAEGDSKTAMNAMVFSALLNILLDALFMMVFKMGLAGAAWATFLAQVYSSLYLARYFNSSKSILSLSFKYWKPKGVLIKETISIGSSTFARQSAASVIAAMINHALIHHGGEFYVAIYGLIYRVMMFTFFPMIGIVQGFIPLIGYNFGAREKQRVKATLKSASWMITLVSCVCFIVIMLFPNLIMSSFSTDEKLVKAAADTLKIIGISLPLVGMQMIGASYYQAIGKAAPALFLTLSRQVIFVIPLIYFLPKFYGIHGVFYAIPIADVVSFTTTMVFLIHSWKRLNYDPN</sequence>
<feature type="transmembrane region" description="Helical" evidence="10">
    <location>
        <begin position="169"/>
        <end position="188"/>
    </location>
</feature>
<gene>
    <name evidence="11" type="ORF">PEDI_40430</name>
</gene>
<feature type="transmembrane region" description="Helical" evidence="10">
    <location>
        <begin position="413"/>
        <end position="436"/>
    </location>
</feature>
<dbReference type="InterPro" id="IPR002528">
    <property type="entry name" value="MATE_fam"/>
</dbReference>
<dbReference type="PIRSF" id="PIRSF006603">
    <property type="entry name" value="DinF"/>
    <property type="match status" value="1"/>
</dbReference>
<comment type="caution">
    <text evidence="11">The sequence shown here is derived from an EMBL/GenBank/DDBJ whole genome shotgun (WGS) entry which is preliminary data.</text>
</comment>
<dbReference type="InterPro" id="IPR051327">
    <property type="entry name" value="MATE_MepA_subfamily"/>
</dbReference>
<evidence type="ECO:0000256" key="10">
    <source>
        <dbReference type="SAM" id="Phobius"/>
    </source>
</evidence>
<keyword evidence="7 10" id="KW-1133">Transmembrane helix</keyword>
<organism evidence="11 12">
    <name type="scientific">Persicobacter diffluens</name>
    <dbReference type="NCBI Taxonomy" id="981"/>
    <lineage>
        <taxon>Bacteria</taxon>
        <taxon>Pseudomonadati</taxon>
        <taxon>Bacteroidota</taxon>
        <taxon>Cytophagia</taxon>
        <taxon>Cytophagales</taxon>
        <taxon>Persicobacteraceae</taxon>
        <taxon>Persicobacter</taxon>
    </lineage>
</organism>
<evidence type="ECO:0000256" key="4">
    <source>
        <dbReference type="ARBA" id="ARBA00022448"/>
    </source>
</evidence>
<feature type="transmembrane region" description="Helical" evidence="10">
    <location>
        <begin position="388"/>
        <end position="407"/>
    </location>
</feature>
<keyword evidence="8 10" id="KW-0472">Membrane</keyword>
<dbReference type="InterPro" id="IPR048279">
    <property type="entry name" value="MdtK-like"/>
</dbReference>
<accession>A0AAN5ANM8</accession>
<evidence type="ECO:0000256" key="9">
    <source>
        <dbReference type="ARBA" id="ARBA00023251"/>
    </source>
</evidence>
<evidence type="ECO:0000313" key="12">
    <source>
        <dbReference type="Proteomes" id="UP001310022"/>
    </source>
</evidence>
<dbReference type="RefSeq" id="WP_338238648.1">
    <property type="nucleotide sequence ID" value="NZ_BQKE01000003.1"/>
</dbReference>
<dbReference type="PANTHER" id="PTHR43823:SF3">
    <property type="entry name" value="MULTIDRUG EXPORT PROTEIN MEPA"/>
    <property type="match status" value="1"/>
</dbReference>
<dbReference type="PANTHER" id="PTHR43823">
    <property type="entry name" value="SPORULATION PROTEIN YKVU"/>
    <property type="match status" value="1"/>
</dbReference>
<evidence type="ECO:0000256" key="2">
    <source>
        <dbReference type="ARBA" id="ARBA00008417"/>
    </source>
</evidence>
<dbReference type="Pfam" id="PF01554">
    <property type="entry name" value="MatE"/>
    <property type="match status" value="2"/>
</dbReference>
<dbReference type="AlphaFoldDB" id="A0AAN5ANM8"/>
<comment type="similarity">
    <text evidence="2">Belongs to the multi antimicrobial extrusion (MATE) (TC 2.A.66.1) family. MepA subfamily.</text>
</comment>
<keyword evidence="12" id="KW-1185">Reference proteome</keyword>
<dbReference type="GO" id="GO:0046677">
    <property type="term" value="P:response to antibiotic"/>
    <property type="evidence" value="ECO:0007669"/>
    <property type="project" value="UniProtKB-KW"/>
</dbReference>
<dbReference type="GO" id="GO:0015297">
    <property type="term" value="F:antiporter activity"/>
    <property type="evidence" value="ECO:0007669"/>
    <property type="project" value="InterPro"/>
</dbReference>
<evidence type="ECO:0000256" key="8">
    <source>
        <dbReference type="ARBA" id="ARBA00023136"/>
    </source>
</evidence>
<evidence type="ECO:0000313" key="11">
    <source>
        <dbReference type="EMBL" id="GJM63491.1"/>
    </source>
</evidence>
<dbReference type="GO" id="GO:0042910">
    <property type="term" value="F:xenobiotic transmembrane transporter activity"/>
    <property type="evidence" value="ECO:0007669"/>
    <property type="project" value="InterPro"/>
</dbReference>
<feature type="transmembrane region" description="Helical" evidence="10">
    <location>
        <begin position="94"/>
        <end position="115"/>
    </location>
</feature>
<name>A0AAN5ANM8_9BACT</name>
<feature type="transmembrane region" description="Helical" evidence="10">
    <location>
        <begin position="361"/>
        <end position="381"/>
    </location>
</feature>
<evidence type="ECO:0000256" key="3">
    <source>
        <dbReference type="ARBA" id="ARBA00022106"/>
    </source>
</evidence>
<reference evidence="11 12" key="1">
    <citation type="submission" date="2021-12" db="EMBL/GenBank/DDBJ databases">
        <title>Genome sequencing of bacteria with rrn-lacking chromosome and rrn-plasmid.</title>
        <authorList>
            <person name="Anda M."/>
            <person name="Iwasaki W."/>
        </authorList>
    </citation>
    <scope>NUCLEOTIDE SEQUENCE [LARGE SCALE GENOMIC DNA]</scope>
    <source>
        <strain evidence="11 12">NBRC 15940</strain>
    </source>
</reference>
<feature type="transmembrane region" description="Helical" evidence="10">
    <location>
        <begin position="135"/>
        <end position="157"/>
    </location>
</feature>
<dbReference type="GO" id="GO:0005886">
    <property type="term" value="C:plasma membrane"/>
    <property type="evidence" value="ECO:0007669"/>
    <property type="project" value="UniProtKB-SubCell"/>
</dbReference>
<dbReference type="EMBL" id="BQKE01000003">
    <property type="protein sequence ID" value="GJM63491.1"/>
    <property type="molecule type" value="Genomic_DNA"/>
</dbReference>
<protein>
    <recommendedName>
        <fullName evidence="3">Multidrug export protein MepA</fullName>
    </recommendedName>
</protein>
<evidence type="ECO:0000256" key="5">
    <source>
        <dbReference type="ARBA" id="ARBA00022475"/>
    </source>
</evidence>
<feature type="transmembrane region" description="Helical" evidence="10">
    <location>
        <begin position="194"/>
        <end position="214"/>
    </location>
</feature>
<keyword evidence="9" id="KW-0046">Antibiotic resistance</keyword>
<feature type="transmembrane region" description="Helical" evidence="10">
    <location>
        <begin position="270"/>
        <end position="300"/>
    </location>
</feature>
<feature type="transmembrane region" description="Helical" evidence="10">
    <location>
        <begin position="55"/>
        <end position="82"/>
    </location>
</feature>
<keyword evidence="6 10" id="KW-0812">Transmembrane</keyword>
<dbReference type="CDD" id="cd13143">
    <property type="entry name" value="MATE_MepA_like"/>
    <property type="match status" value="1"/>
</dbReference>
<proteinExistence type="inferred from homology"/>
<evidence type="ECO:0000256" key="7">
    <source>
        <dbReference type="ARBA" id="ARBA00022989"/>
    </source>
</evidence>